<keyword evidence="7 17" id="KW-0547">Nucleotide-binding</keyword>
<dbReference type="Pfam" id="PF00689">
    <property type="entry name" value="Cation_ATPase_C"/>
    <property type="match status" value="1"/>
</dbReference>
<dbReference type="GO" id="GO:0006874">
    <property type="term" value="P:intracellular calcium ion homeostasis"/>
    <property type="evidence" value="ECO:0007669"/>
    <property type="project" value="TreeGrafter"/>
</dbReference>
<feature type="transmembrane region" description="Helical" evidence="17">
    <location>
        <begin position="826"/>
        <end position="847"/>
    </location>
</feature>
<keyword evidence="5 17" id="KW-0812">Transmembrane</keyword>
<dbReference type="Gene3D" id="3.40.50.1000">
    <property type="entry name" value="HAD superfamily/HAD-like"/>
    <property type="match status" value="1"/>
</dbReference>
<evidence type="ECO:0000256" key="10">
    <source>
        <dbReference type="ARBA" id="ARBA00022842"/>
    </source>
</evidence>
<dbReference type="SFLD" id="SFLDF00027">
    <property type="entry name" value="p-type_atpase"/>
    <property type="match status" value="1"/>
</dbReference>
<dbReference type="Pfam" id="PF00122">
    <property type="entry name" value="E1-E2_ATPase"/>
    <property type="match status" value="1"/>
</dbReference>
<dbReference type="Gene3D" id="2.70.150.10">
    <property type="entry name" value="Calcium-transporting ATPase, cytoplasmic transduction domain A"/>
    <property type="match status" value="1"/>
</dbReference>
<evidence type="ECO:0000256" key="12">
    <source>
        <dbReference type="ARBA" id="ARBA00022989"/>
    </source>
</evidence>
<dbReference type="InterPro" id="IPR006068">
    <property type="entry name" value="ATPase_P-typ_cation-transptr_C"/>
</dbReference>
<dbReference type="NCBIfam" id="TIGR01494">
    <property type="entry name" value="ATPase_P-type"/>
    <property type="match status" value="2"/>
</dbReference>
<keyword evidence="6" id="KW-0479">Metal-binding</keyword>
<evidence type="ECO:0000256" key="5">
    <source>
        <dbReference type="ARBA" id="ARBA00022692"/>
    </source>
</evidence>
<keyword evidence="8 17" id="KW-0106">Calcium</keyword>
<evidence type="ECO:0000256" key="15">
    <source>
        <dbReference type="ARBA" id="ARBA00038148"/>
    </source>
</evidence>
<dbReference type="Proteomes" id="UP000266673">
    <property type="component" value="Unassembled WGS sequence"/>
</dbReference>
<evidence type="ECO:0000256" key="16">
    <source>
        <dbReference type="ARBA" id="ARBA00048694"/>
    </source>
</evidence>
<dbReference type="PRINTS" id="PR00119">
    <property type="entry name" value="CATATPASE"/>
</dbReference>
<feature type="transmembrane region" description="Helical" evidence="17">
    <location>
        <begin position="131"/>
        <end position="149"/>
    </location>
</feature>
<name>A0A397TX62_9GLOM</name>
<dbReference type="GO" id="GO:0005886">
    <property type="term" value="C:plasma membrane"/>
    <property type="evidence" value="ECO:0007669"/>
    <property type="project" value="TreeGrafter"/>
</dbReference>
<feature type="domain" description="P-type ATPase A" evidence="18">
    <location>
        <begin position="203"/>
        <end position="321"/>
    </location>
</feature>
<dbReference type="GO" id="GO:0005388">
    <property type="term" value="F:P-type calcium transporter activity"/>
    <property type="evidence" value="ECO:0007669"/>
    <property type="project" value="UniProtKB-EC"/>
</dbReference>
<dbReference type="SUPFAM" id="SSF81665">
    <property type="entry name" value="Calcium ATPase, transmembrane domain M"/>
    <property type="match status" value="1"/>
</dbReference>
<dbReference type="EMBL" id="QKWP01002634">
    <property type="protein sequence ID" value="RIB02635.1"/>
    <property type="molecule type" value="Genomic_DNA"/>
</dbReference>
<comment type="similarity">
    <text evidence="15 17">Belongs to the cation transport ATPase (P-type) (TC 3.A.3) family.</text>
</comment>
<dbReference type="FunFam" id="2.70.150.10:FF:000028">
    <property type="entry name" value="Calcium-transporting ATPase"/>
    <property type="match status" value="1"/>
</dbReference>
<dbReference type="InterPro" id="IPR006408">
    <property type="entry name" value="P-type_ATPase_IIB"/>
</dbReference>
<feature type="transmembrane region" description="Helical" evidence="17">
    <location>
        <begin position="975"/>
        <end position="999"/>
    </location>
</feature>
<keyword evidence="2 17" id="KW-0813">Transport</keyword>
<dbReference type="Pfam" id="PF00690">
    <property type="entry name" value="Cation_ATPase_N"/>
    <property type="match status" value="1"/>
</dbReference>
<evidence type="ECO:0000256" key="9">
    <source>
        <dbReference type="ARBA" id="ARBA00022840"/>
    </source>
</evidence>
<feature type="domain" description="Cation-transporting P-type ATPase C-terminal" evidence="19">
    <location>
        <begin position="853"/>
        <end position="1028"/>
    </location>
</feature>
<dbReference type="GO" id="GO:0005774">
    <property type="term" value="C:vacuolar membrane"/>
    <property type="evidence" value="ECO:0007669"/>
    <property type="project" value="UniProtKB-SubCell"/>
</dbReference>
<evidence type="ECO:0000313" key="21">
    <source>
        <dbReference type="EMBL" id="RIB02635.1"/>
    </source>
</evidence>
<comment type="caution">
    <text evidence="21">The sequence shown here is derived from an EMBL/GenBank/DDBJ whole genome shotgun (WGS) entry which is preliminary data.</text>
</comment>
<dbReference type="InterPro" id="IPR023214">
    <property type="entry name" value="HAD_sf"/>
</dbReference>
<keyword evidence="11" id="KW-1278">Translocase</keyword>
<evidence type="ECO:0000259" key="20">
    <source>
        <dbReference type="Pfam" id="PF00690"/>
    </source>
</evidence>
<dbReference type="Pfam" id="PF13246">
    <property type="entry name" value="Cation_ATPase"/>
    <property type="match status" value="1"/>
</dbReference>
<dbReference type="AlphaFoldDB" id="A0A397TX62"/>
<dbReference type="PANTHER" id="PTHR24093:SF369">
    <property type="entry name" value="CALCIUM-TRANSPORTING ATPASE"/>
    <property type="match status" value="1"/>
</dbReference>
<evidence type="ECO:0000256" key="13">
    <source>
        <dbReference type="ARBA" id="ARBA00023065"/>
    </source>
</evidence>
<dbReference type="SUPFAM" id="SSF81660">
    <property type="entry name" value="Metal cation-transporting ATPase, ATP-binding domain N"/>
    <property type="match status" value="1"/>
</dbReference>
<keyword evidence="14 17" id="KW-0472">Membrane</keyword>
<dbReference type="FunFam" id="3.40.50.1000:FF:000018">
    <property type="entry name" value="Calcium-transporting ATPase"/>
    <property type="match status" value="1"/>
</dbReference>
<comment type="subcellular location">
    <subcellularLocation>
        <location evidence="17">Membrane</location>
        <topology evidence="17">Multi-pass membrane protein</topology>
    </subcellularLocation>
    <subcellularLocation>
        <location evidence="1">Vacuole membrane</location>
        <topology evidence="1">Multi-pass membrane protein</topology>
    </subcellularLocation>
</comment>
<dbReference type="Gene3D" id="3.40.1110.10">
    <property type="entry name" value="Calcium-transporting ATPase, cytoplasmic domain N"/>
    <property type="match status" value="1"/>
</dbReference>
<dbReference type="InterPro" id="IPR018303">
    <property type="entry name" value="ATPase_P-typ_P_site"/>
</dbReference>
<protein>
    <recommendedName>
        <fullName evidence="17">Calcium-transporting ATPase</fullName>
        <ecNumber evidence="17">7.2.2.10</ecNumber>
    </recommendedName>
</protein>
<evidence type="ECO:0000256" key="7">
    <source>
        <dbReference type="ARBA" id="ARBA00022741"/>
    </source>
</evidence>
<dbReference type="InterPro" id="IPR036412">
    <property type="entry name" value="HAD-like_sf"/>
</dbReference>
<dbReference type="SFLD" id="SFLDG00002">
    <property type="entry name" value="C1.7:_P-type_atpase_like"/>
    <property type="match status" value="1"/>
</dbReference>
<evidence type="ECO:0000259" key="19">
    <source>
        <dbReference type="Pfam" id="PF00689"/>
    </source>
</evidence>
<keyword evidence="4 17" id="KW-0109">Calcium transport</keyword>
<dbReference type="InterPro" id="IPR044492">
    <property type="entry name" value="P_typ_ATPase_HD_dom"/>
</dbReference>
<dbReference type="InterPro" id="IPR059000">
    <property type="entry name" value="ATPase_P-type_domA"/>
</dbReference>
<dbReference type="InterPro" id="IPR008250">
    <property type="entry name" value="ATPase_P-typ_transduc_dom_A_sf"/>
</dbReference>
<evidence type="ECO:0000256" key="8">
    <source>
        <dbReference type="ARBA" id="ARBA00022837"/>
    </source>
</evidence>
<reference evidence="21 22" key="1">
    <citation type="submission" date="2018-06" db="EMBL/GenBank/DDBJ databases">
        <title>Comparative genomics reveals the genomic features of Rhizophagus irregularis, R. cerebriforme, R. diaphanum and Gigaspora rosea, and their symbiotic lifestyle signature.</title>
        <authorList>
            <person name="Morin E."/>
            <person name="San Clemente H."/>
            <person name="Chen E.C.H."/>
            <person name="De La Providencia I."/>
            <person name="Hainaut M."/>
            <person name="Kuo A."/>
            <person name="Kohler A."/>
            <person name="Murat C."/>
            <person name="Tang N."/>
            <person name="Roy S."/>
            <person name="Loubradou J."/>
            <person name="Henrissat B."/>
            <person name="Grigoriev I.V."/>
            <person name="Corradi N."/>
            <person name="Roux C."/>
            <person name="Martin F.M."/>
        </authorList>
    </citation>
    <scope>NUCLEOTIDE SEQUENCE [LARGE SCALE GENOMIC DNA]</scope>
    <source>
        <strain evidence="21 22">DAOM 194757</strain>
    </source>
</reference>
<keyword evidence="22" id="KW-1185">Reference proteome</keyword>
<feature type="transmembrane region" description="Helical" evidence="17">
    <location>
        <begin position="343"/>
        <end position="364"/>
    </location>
</feature>
<keyword evidence="13 17" id="KW-0406">Ion transport</keyword>
<feature type="transmembrane region" description="Helical" evidence="17">
    <location>
        <begin position="1005"/>
        <end position="1028"/>
    </location>
</feature>
<dbReference type="PROSITE" id="PS00154">
    <property type="entry name" value="ATPASE_E1_E2"/>
    <property type="match status" value="1"/>
</dbReference>
<keyword evidence="3" id="KW-0926">Vacuole</keyword>
<evidence type="ECO:0000259" key="18">
    <source>
        <dbReference type="Pfam" id="PF00122"/>
    </source>
</evidence>
<evidence type="ECO:0000256" key="4">
    <source>
        <dbReference type="ARBA" id="ARBA00022568"/>
    </source>
</evidence>
<evidence type="ECO:0000256" key="2">
    <source>
        <dbReference type="ARBA" id="ARBA00022448"/>
    </source>
</evidence>
<proteinExistence type="inferred from homology"/>
<dbReference type="Gene3D" id="1.20.1110.10">
    <property type="entry name" value="Calcium-transporting ATPase, transmembrane domain"/>
    <property type="match status" value="1"/>
</dbReference>
<dbReference type="InterPro" id="IPR001757">
    <property type="entry name" value="P_typ_ATPase"/>
</dbReference>
<evidence type="ECO:0000256" key="1">
    <source>
        <dbReference type="ARBA" id="ARBA00004128"/>
    </source>
</evidence>
<dbReference type="STRING" id="44941.A0A397TX62"/>
<dbReference type="NCBIfam" id="TIGR01517">
    <property type="entry name" value="ATPase-IIB_Ca"/>
    <property type="match status" value="1"/>
</dbReference>
<accession>A0A397TX62</accession>
<evidence type="ECO:0000256" key="11">
    <source>
        <dbReference type="ARBA" id="ARBA00022967"/>
    </source>
</evidence>
<dbReference type="GO" id="GO:0046872">
    <property type="term" value="F:metal ion binding"/>
    <property type="evidence" value="ECO:0007669"/>
    <property type="project" value="UniProtKB-KW"/>
</dbReference>
<evidence type="ECO:0000256" key="14">
    <source>
        <dbReference type="ARBA" id="ARBA00023136"/>
    </source>
</evidence>
<dbReference type="InterPro" id="IPR023298">
    <property type="entry name" value="ATPase_P-typ_TM_dom_sf"/>
</dbReference>
<keyword evidence="9 17" id="KW-0067">ATP-binding</keyword>
<gene>
    <name evidence="21" type="ORF">C2G38_2227306</name>
</gene>
<dbReference type="EC" id="7.2.2.10" evidence="17"/>
<keyword evidence="12 17" id="KW-1133">Transmembrane helix</keyword>
<dbReference type="PANTHER" id="PTHR24093">
    <property type="entry name" value="CATION TRANSPORTING ATPASE"/>
    <property type="match status" value="1"/>
</dbReference>
<evidence type="ECO:0000313" key="22">
    <source>
        <dbReference type="Proteomes" id="UP000266673"/>
    </source>
</evidence>
<keyword evidence="10" id="KW-0460">Magnesium</keyword>
<sequence>MHEECCDFPDYEEYISPFAFTPQILSRLIDSKDVNLLKNIDGVEGLLTGLRTNSKTGLSSNETTLSPFTSDDIVNIEVLEGHDKNSQLQSSDISKNTSFYHRIKIYGRNVLPTKKQKTIFQLMWIALQEKIIILLAIAAILSLGLGLYEDFGAKHEDEEHKPKVSWVEGVAIFVAIFIVVLVSSLNHWQKLRQFQKLNAKKEDRDVKAIRDGKEFLLSVYNILVGDILKLEPGDIVPTDGVLIDSYNLKCDESAATGESDAVRKMNCEDCLKALEKNVEYDPSILSKIDPFVISGSKVLEGVGSYVVTSVGVNSYFGKTMMALRTEPEDTPLQKKLSKLADDIAKLGGGATLLMLIVLLIKYFISFNFGIPNTTSIIQSLIRILTSTVALIVVAIPEGLPLAVTLALAFATTRMLNDNNLVRVLSACETMGGATTVCSDKTGTLTQNNMSVVTGTIGLTLNFLKDLARANDFSIPNLNRPISLQKLKETLSPVIMNLLEESIVINSTAFENVSENGQITFTGSKTETALLSFLVDMDRKNFMDLRKIKPIQVFPFSSERKAMGVVIEREKSKWRFYVKGASELLLEKAKFIVNLDLSEDEVSVYSNLTEENITALRQIIENYAHQSLRTIYMGYCDFNEWPPSGMNVVDREITFDDLVKNVILLGVVGIEDPLRDGVREAVQDCNRAGVKVRMVTGDNIMTAKSIATQCGIYTDGIVIEGHEFRNLLPDEMNIVVPNLQVLARSSPQDKKILVEKLQELGEVVAVTGDGTNDGPALKAADVGFSMGIAGTEVAKEASSIVLMDDNFSSIVKAIMWGRSVNDSVKKFLQFQLTVNLTAVLLTFISAVSSDQQEAILSAVQLLWINLIMNTLAALALATDPPTPDLLKRKPEARSASLISLDMWKMILGQCAVQLIVTLILLYCGNDILDYDTPEEKSSLPTIIFNTFVFLQIFNEINSRRLNDKLNILKGAFSNKYFIVIFSFIITGQIIIVTFGGTVFNTQKLNIVQWLLCVGLGFSSVLFGALIRLIPTQNLSWVAKLKKCLGGKKGEHQERTSNDISSAYFNQEGKEAKKVKKEVKEHVDADDRIEIVLD</sequence>
<dbReference type="SFLD" id="SFLDS00003">
    <property type="entry name" value="Haloacid_Dehalogenase"/>
    <property type="match status" value="1"/>
</dbReference>
<dbReference type="FunFam" id="1.20.1110.10:FF:000039">
    <property type="entry name" value="Calcium-transporting ATPase"/>
    <property type="match status" value="1"/>
</dbReference>
<evidence type="ECO:0000256" key="17">
    <source>
        <dbReference type="RuleBase" id="RU361146"/>
    </source>
</evidence>
<dbReference type="InterPro" id="IPR004014">
    <property type="entry name" value="ATPase_P-typ_cation-transptr_N"/>
</dbReference>
<feature type="transmembrane region" description="Helical" evidence="17">
    <location>
        <begin position="897"/>
        <end position="921"/>
    </location>
</feature>
<dbReference type="GO" id="GO:0005524">
    <property type="term" value="F:ATP binding"/>
    <property type="evidence" value="ECO:0007669"/>
    <property type="project" value="UniProtKB-KW"/>
</dbReference>
<dbReference type="InterPro" id="IPR023299">
    <property type="entry name" value="ATPase_P-typ_cyto_dom_N"/>
</dbReference>
<organism evidence="21 22">
    <name type="scientific">Gigaspora rosea</name>
    <dbReference type="NCBI Taxonomy" id="44941"/>
    <lineage>
        <taxon>Eukaryota</taxon>
        <taxon>Fungi</taxon>
        <taxon>Fungi incertae sedis</taxon>
        <taxon>Mucoromycota</taxon>
        <taxon>Glomeromycotina</taxon>
        <taxon>Glomeromycetes</taxon>
        <taxon>Diversisporales</taxon>
        <taxon>Gigasporaceae</taxon>
        <taxon>Gigaspora</taxon>
    </lineage>
</organism>
<dbReference type="OrthoDB" id="3352408at2759"/>
<dbReference type="GO" id="GO:0016887">
    <property type="term" value="F:ATP hydrolysis activity"/>
    <property type="evidence" value="ECO:0007669"/>
    <property type="project" value="InterPro"/>
</dbReference>
<feature type="transmembrane region" description="Helical" evidence="17">
    <location>
        <begin position="384"/>
        <end position="410"/>
    </location>
</feature>
<evidence type="ECO:0000256" key="6">
    <source>
        <dbReference type="ARBA" id="ARBA00022723"/>
    </source>
</evidence>
<evidence type="ECO:0000256" key="3">
    <source>
        <dbReference type="ARBA" id="ARBA00022554"/>
    </source>
</evidence>
<dbReference type="PRINTS" id="PR00120">
    <property type="entry name" value="HATPASE"/>
</dbReference>
<comment type="caution">
    <text evidence="17">Lacks conserved residue(s) required for the propagation of feature annotation.</text>
</comment>
<dbReference type="CDD" id="cd02081">
    <property type="entry name" value="P-type_ATPase_Ca_PMCA-like"/>
    <property type="match status" value="1"/>
</dbReference>
<dbReference type="SUPFAM" id="SSF56784">
    <property type="entry name" value="HAD-like"/>
    <property type="match status" value="1"/>
</dbReference>
<dbReference type="SUPFAM" id="SSF81653">
    <property type="entry name" value="Calcium ATPase, transduction domain A"/>
    <property type="match status" value="1"/>
</dbReference>
<feature type="domain" description="Cation-transporting P-type ATPase N-terminal" evidence="20">
    <location>
        <begin position="101"/>
        <end position="142"/>
    </location>
</feature>
<comment type="catalytic activity">
    <reaction evidence="16 17">
        <text>Ca(2+)(in) + ATP + H2O = Ca(2+)(out) + ADP + phosphate + H(+)</text>
        <dbReference type="Rhea" id="RHEA:18105"/>
        <dbReference type="ChEBI" id="CHEBI:15377"/>
        <dbReference type="ChEBI" id="CHEBI:15378"/>
        <dbReference type="ChEBI" id="CHEBI:29108"/>
        <dbReference type="ChEBI" id="CHEBI:30616"/>
        <dbReference type="ChEBI" id="CHEBI:43474"/>
        <dbReference type="ChEBI" id="CHEBI:456216"/>
        <dbReference type="EC" id="7.2.2.10"/>
    </reaction>
</comment>
<comment type="function">
    <text evidence="17">Catalyzes the hydrolysis of ATP coupled with the transport of calcium.</text>
</comment>
<feature type="transmembrane region" description="Helical" evidence="17">
    <location>
        <begin position="853"/>
        <end position="876"/>
    </location>
</feature>
<feature type="transmembrane region" description="Helical" evidence="17">
    <location>
        <begin position="169"/>
        <end position="188"/>
    </location>
</feature>